<keyword evidence="3" id="KW-0732">Signal</keyword>
<organism evidence="5 6">
    <name type="scientific">Hyalangium rubrum</name>
    <dbReference type="NCBI Taxonomy" id="3103134"/>
    <lineage>
        <taxon>Bacteria</taxon>
        <taxon>Pseudomonadati</taxon>
        <taxon>Myxococcota</taxon>
        <taxon>Myxococcia</taxon>
        <taxon>Myxococcales</taxon>
        <taxon>Cystobacterineae</taxon>
        <taxon>Archangiaceae</taxon>
        <taxon>Hyalangium</taxon>
    </lineage>
</organism>
<protein>
    <submittedName>
        <fullName evidence="5">ABC transporter substrate-binding protein</fullName>
    </submittedName>
</protein>
<dbReference type="InterPro" id="IPR028082">
    <property type="entry name" value="Peripla_BP_I"/>
</dbReference>
<dbReference type="PANTHER" id="PTHR46847:SF3">
    <property type="entry name" value="GALACTOFURANOSE-BINDING PROTEIN YTFQ"/>
    <property type="match status" value="1"/>
</dbReference>
<keyword evidence="6" id="KW-1185">Reference proteome</keyword>
<sequence>MRWMIAVALVALMGCKQESAEKPQQPAGEATPPAAAKKLVVGFSQVGAESAWRTAETKSIRGEAEKRGVDMKFSDAQGKQANQIQALTSFIAQKVDVIVLAPVVETGWEVVLTQAKEAGIPVILVDRGIKVSDESLYTTLIASDFVEEGRMAAEWLAKKTNGKANIVELQGTTGSAPAIDRQKGFMEVLQKFPDMKVIKTQSADFTRAKGKEVMEAFIKSDRANIQAVYAHNDDMALGAIQALEEAGMNPGKDVTLISIDAVKGAFEAMVAGKLNATVECNPLMGPLVFDTINKVRAGEKVPKFIQNKDQLFEQANAAQVIGTREY</sequence>
<evidence type="ECO:0000313" key="5">
    <source>
        <dbReference type="EMBL" id="MDY7231018.1"/>
    </source>
</evidence>
<evidence type="ECO:0000259" key="4">
    <source>
        <dbReference type="Pfam" id="PF13407"/>
    </source>
</evidence>
<dbReference type="InterPro" id="IPR025997">
    <property type="entry name" value="SBP_2_dom"/>
</dbReference>
<dbReference type="RefSeq" id="WP_321549729.1">
    <property type="nucleotide sequence ID" value="NZ_JAXIVS010000013.1"/>
</dbReference>
<comment type="subcellular location">
    <subcellularLocation>
        <location evidence="1">Cell envelope</location>
    </subcellularLocation>
</comment>
<dbReference type="PANTHER" id="PTHR46847">
    <property type="entry name" value="D-ALLOSE-BINDING PERIPLASMIC PROTEIN-RELATED"/>
    <property type="match status" value="1"/>
</dbReference>
<evidence type="ECO:0000256" key="1">
    <source>
        <dbReference type="ARBA" id="ARBA00004196"/>
    </source>
</evidence>
<dbReference type="SUPFAM" id="SSF53822">
    <property type="entry name" value="Periplasmic binding protein-like I"/>
    <property type="match status" value="1"/>
</dbReference>
<name>A0ABU5HC35_9BACT</name>
<comment type="caution">
    <text evidence="5">The sequence shown here is derived from an EMBL/GenBank/DDBJ whole genome shotgun (WGS) entry which is preliminary data.</text>
</comment>
<evidence type="ECO:0000256" key="3">
    <source>
        <dbReference type="ARBA" id="ARBA00022729"/>
    </source>
</evidence>
<dbReference type="Pfam" id="PF13407">
    <property type="entry name" value="Peripla_BP_4"/>
    <property type="match status" value="1"/>
</dbReference>
<evidence type="ECO:0000313" key="6">
    <source>
        <dbReference type="Proteomes" id="UP001291309"/>
    </source>
</evidence>
<dbReference type="PROSITE" id="PS51257">
    <property type="entry name" value="PROKAR_LIPOPROTEIN"/>
    <property type="match status" value="1"/>
</dbReference>
<dbReference type="EMBL" id="JAXIVS010000013">
    <property type="protein sequence ID" value="MDY7231018.1"/>
    <property type="molecule type" value="Genomic_DNA"/>
</dbReference>
<feature type="domain" description="Periplasmic binding protein" evidence="4">
    <location>
        <begin position="41"/>
        <end position="282"/>
    </location>
</feature>
<evidence type="ECO:0000256" key="2">
    <source>
        <dbReference type="ARBA" id="ARBA00007639"/>
    </source>
</evidence>
<comment type="similarity">
    <text evidence="2">Belongs to the bacterial solute-binding protein 2 family.</text>
</comment>
<gene>
    <name evidence="5" type="ORF">SYV04_31815</name>
</gene>
<proteinExistence type="inferred from homology"/>
<dbReference type="CDD" id="cd06309">
    <property type="entry name" value="PBP1_galactofuranose_YtfQ-like"/>
    <property type="match status" value="1"/>
</dbReference>
<accession>A0ABU5HC35</accession>
<dbReference type="Gene3D" id="3.40.50.2300">
    <property type="match status" value="2"/>
</dbReference>
<dbReference type="Proteomes" id="UP001291309">
    <property type="component" value="Unassembled WGS sequence"/>
</dbReference>
<reference evidence="5 6" key="1">
    <citation type="submission" date="2023-12" db="EMBL/GenBank/DDBJ databases">
        <title>the genome sequence of Hyalangium sp. s54d21.</title>
        <authorList>
            <person name="Zhang X."/>
        </authorList>
    </citation>
    <scope>NUCLEOTIDE SEQUENCE [LARGE SCALE GENOMIC DNA]</scope>
    <source>
        <strain evidence="6">s54d21</strain>
    </source>
</reference>